<name>A0A099P9Q9_PICKU</name>
<evidence type="ECO:0000256" key="8">
    <source>
        <dbReference type="ARBA" id="ARBA00083110"/>
    </source>
</evidence>
<dbReference type="FunFam" id="4.10.320.10:FF:000017">
    <property type="entry name" value="Pyruvate dehydrogenase complex protein X component, mitochondrial"/>
    <property type="match status" value="1"/>
</dbReference>
<evidence type="ECO:0000256" key="3">
    <source>
        <dbReference type="ARBA" id="ARBA00022823"/>
    </source>
</evidence>
<evidence type="ECO:0000256" key="5">
    <source>
        <dbReference type="ARBA" id="ARBA00023128"/>
    </source>
</evidence>
<dbReference type="Proteomes" id="UP000029867">
    <property type="component" value="Unassembled WGS sequence"/>
</dbReference>
<gene>
    <name evidence="12" type="ORF">JL09_g35</name>
</gene>
<evidence type="ECO:0000256" key="6">
    <source>
        <dbReference type="ARBA" id="ARBA00059875"/>
    </source>
</evidence>
<dbReference type="GO" id="GO:0006086">
    <property type="term" value="P:pyruvate decarboxylation to acetyl-CoA"/>
    <property type="evidence" value="ECO:0007669"/>
    <property type="project" value="EnsemblFungi"/>
</dbReference>
<dbReference type="Pfam" id="PF02817">
    <property type="entry name" value="E3_binding"/>
    <property type="match status" value="1"/>
</dbReference>
<dbReference type="AlphaFoldDB" id="A0A099P9Q9"/>
<dbReference type="Gene3D" id="4.10.320.10">
    <property type="entry name" value="E3-binding domain"/>
    <property type="match status" value="1"/>
</dbReference>
<dbReference type="GO" id="GO:0005198">
    <property type="term" value="F:structural molecule activity"/>
    <property type="evidence" value="ECO:0007669"/>
    <property type="project" value="EnsemblFungi"/>
</dbReference>
<dbReference type="FunFam" id="2.40.50.100:FF:000010">
    <property type="entry name" value="Acetyltransferase component of pyruvate dehydrogenase complex"/>
    <property type="match status" value="1"/>
</dbReference>
<dbReference type="InterPro" id="IPR000089">
    <property type="entry name" value="Biotin_lipoyl"/>
</dbReference>
<feature type="domain" description="Lipoyl-binding" evidence="10">
    <location>
        <begin position="33"/>
        <end position="109"/>
    </location>
</feature>
<dbReference type="InterPro" id="IPR045257">
    <property type="entry name" value="E2/Pdx1"/>
</dbReference>
<dbReference type="InterPro" id="IPR036625">
    <property type="entry name" value="E3-bd_dom_sf"/>
</dbReference>
<dbReference type="Pfam" id="PF00364">
    <property type="entry name" value="Biotin_lipoyl"/>
    <property type="match status" value="1"/>
</dbReference>
<dbReference type="GO" id="GO:0005759">
    <property type="term" value="C:mitochondrial matrix"/>
    <property type="evidence" value="ECO:0007669"/>
    <property type="project" value="UniProtKB-SubCell"/>
</dbReference>
<comment type="function">
    <text evidence="6">Required for anchoring dihydrolipoamide dehydrogenase (E3) to the dihydrolipoamide transacetylase (E2) core of the pyruvate dehydrogenase complexes of eukaryotes. This specific binding is essential for a functional PDH complex.</text>
</comment>
<evidence type="ECO:0000256" key="4">
    <source>
        <dbReference type="ARBA" id="ARBA00022946"/>
    </source>
</evidence>
<dbReference type="SUPFAM" id="SSF51230">
    <property type="entry name" value="Single hybrid motif"/>
    <property type="match status" value="1"/>
</dbReference>
<reference evidence="13" key="1">
    <citation type="journal article" date="2014" name="Microb. Cell Fact.">
        <title>Exploiting Issatchenkia orientalis SD108 for succinic acid production.</title>
        <authorList>
            <person name="Xiao H."/>
            <person name="Shao Z."/>
            <person name="Jiang Y."/>
            <person name="Dole S."/>
            <person name="Zhao H."/>
        </authorList>
    </citation>
    <scope>NUCLEOTIDE SEQUENCE [LARGE SCALE GENOMIC DNA]</scope>
    <source>
        <strain evidence="13">SD108</strain>
    </source>
</reference>
<evidence type="ECO:0000256" key="2">
    <source>
        <dbReference type="ARBA" id="ARBA00007317"/>
    </source>
</evidence>
<feature type="domain" description="Peripheral subunit-binding (PSBD)" evidence="11">
    <location>
        <begin position="172"/>
        <end position="213"/>
    </location>
</feature>
<feature type="compositionally biased region" description="Basic and acidic residues" evidence="9">
    <location>
        <begin position="151"/>
        <end position="160"/>
    </location>
</feature>
<dbReference type="eggNOG" id="KOG0557">
    <property type="taxonomic scope" value="Eukaryota"/>
</dbReference>
<dbReference type="Gene3D" id="2.40.50.100">
    <property type="match status" value="1"/>
</dbReference>
<evidence type="ECO:0000259" key="11">
    <source>
        <dbReference type="PROSITE" id="PS51826"/>
    </source>
</evidence>
<evidence type="ECO:0000313" key="12">
    <source>
        <dbReference type="EMBL" id="KGK40771.1"/>
    </source>
</evidence>
<dbReference type="InterPro" id="IPR011053">
    <property type="entry name" value="Single_hybrid_motif"/>
</dbReference>
<feature type="compositionally biased region" description="Low complexity" evidence="9">
    <location>
        <begin position="138"/>
        <end position="150"/>
    </location>
</feature>
<dbReference type="PROSITE" id="PS51826">
    <property type="entry name" value="PSBD"/>
    <property type="match status" value="1"/>
</dbReference>
<comment type="caution">
    <text evidence="12">The sequence shown here is derived from an EMBL/GenBank/DDBJ whole genome shotgun (WGS) entry which is preliminary data.</text>
</comment>
<protein>
    <recommendedName>
        <fullName evidence="8">Dihydrolipoamide dehydrogenase-binding protein of pyruvate dehydrogenase complex</fullName>
    </recommendedName>
</protein>
<dbReference type="InterPro" id="IPR004167">
    <property type="entry name" value="PSBD"/>
</dbReference>
<dbReference type="EMBL" id="JQFK01000001">
    <property type="protein sequence ID" value="KGK40771.1"/>
    <property type="molecule type" value="Genomic_DNA"/>
</dbReference>
<keyword evidence="3" id="KW-0450">Lipoyl</keyword>
<evidence type="ECO:0000256" key="9">
    <source>
        <dbReference type="SAM" id="MobiDB-lite"/>
    </source>
</evidence>
<keyword evidence="4" id="KW-0809">Transit peptide</keyword>
<evidence type="ECO:0000256" key="1">
    <source>
        <dbReference type="ARBA" id="ARBA00004305"/>
    </source>
</evidence>
<dbReference type="CDD" id="cd06849">
    <property type="entry name" value="lipoyl_domain"/>
    <property type="match status" value="1"/>
</dbReference>
<accession>A0A099P9Q9</accession>
<dbReference type="VEuPathDB" id="FungiDB:C5L36_0A10460"/>
<organism evidence="12 13">
    <name type="scientific">Pichia kudriavzevii</name>
    <name type="common">Yeast</name>
    <name type="synonym">Issatchenkia orientalis</name>
    <dbReference type="NCBI Taxonomy" id="4909"/>
    <lineage>
        <taxon>Eukaryota</taxon>
        <taxon>Fungi</taxon>
        <taxon>Dikarya</taxon>
        <taxon>Ascomycota</taxon>
        <taxon>Saccharomycotina</taxon>
        <taxon>Pichiomycetes</taxon>
        <taxon>Pichiales</taxon>
        <taxon>Pichiaceae</taxon>
        <taxon>Pichia</taxon>
    </lineage>
</organism>
<feature type="region of interest" description="Disordered" evidence="9">
    <location>
        <begin position="125"/>
        <end position="168"/>
    </location>
</feature>
<sequence length="382" mass="41824">MLNISVRAATRGVRSLSVGGYRRIHQSRSLLAAHAYGMPAMSPTMESGAIVEWKVKEGDKFNSGDTLLDIETDKATISVDAIDDGIVAKILLPDGTKDIDVGTPIAIFADEGDDLAELEYPDIEKKTDKAEPAPAPAPASSAAPTASVEAKASETKEESKSFASTSANTSQHFLPSVELLLEQNHISREDALSKITATGPSGRILKGDVLAYLGSIKPESNTTLAEYLEKTSHLDLSNIKLREGDSGAPTKETETPKQKVKEPVTITKLYSIAEDVGYPQLRRFRGEIDELIELAEQEAYAHKYEPDSELDDPLFDDLVAPPRNAGRFTVDYKVNFEDNQASSLDLTVTLNEKCFDAQEKADYFVSKFTEYLEANHERHNDI</sequence>
<comment type="similarity">
    <text evidence="2">Belongs to the 2-oxoacid dehydrogenase family.</text>
</comment>
<dbReference type="PROSITE" id="PS50968">
    <property type="entry name" value="BIOTINYL_LIPOYL"/>
    <property type="match status" value="1"/>
</dbReference>
<dbReference type="GO" id="GO:0004742">
    <property type="term" value="F:dihydrolipoyllysine-residue acetyltransferase activity"/>
    <property type="evidence" value="ECO:0007669"/>
    <property type="project" value="TreeGrafter"/>
</dbReference>
<dbReference type="PANTHER" id="PTHR23151">
    <property type="entry name" value="DIHYDROLIPOAMIDE ACETYL/SUCCINYL-TRANSFERASE-RELATED"/>
    <property type="match status" value="1"/>
</dbReference>
<evidence type="ECO:0000259" key="10">
    <source>
        <dbReference type="PROSITE" id="PS50968"/>
    </source>
</evidence>
<dbReference type="HOGENOM" id="CLU_035825_2_1_1"/>
<evidence type="ECO:0000256" key="7">
    <source>
        <dbReference type="ARBA" id="ARBA00065810"/>
    </source>
</evidence>
<comment type="subunit">
    <text evidence="7">Eukaryotic pyruvate dehydrogenase (PDH) complexes are organized as a core consisting of the oligomeric dihydrolipoamide acetyl-transferase (E2), around which are arranged multiple copies of pyruvate dehydrogenase (E1), dihydrolipoamide dehydrogenase (E3) and protein X (E3BP) bound by non-covalent bonds.</text>
</comment>
<dbReference type="PANTHER" id="PTHR23151:SF82">
    <property type="entry name" value="PYRUVATE DEHYDROGENASE COMPLEX PROTEIN X COMPONENT, MITOCHONDRIAL"/>
    <property type="match status" value="1"/>
</dbReference>
<dbReference type="PROSITE" id="PS00189">
    <property type="entry name" value="LIPOYL"/>
    <property type="match status" value="1"/>
</dbReference>
<keyword evidence="5" id="KW-0496">Mitochondrion</keyword>
<evidence type="ECO:0000313" key="13">
    <source>
        <dbReference type="Proteomes" id="UP000029867"/>
    </source>
</evidence>
<dbReference type="SUPFAM" id="SSF47005">
    <property type="entry name" value="Peripheral subunit-binding domain of 2-oxo acid dehydrogenase complex"/>
    <property type="match status" value="1"/>
</dbReference>
<proteinExistence type="inferred from homology"/>
<dbReference type="GO" id="GO:0045254">
    <property type="term" value="C:pyruvate dehydrogenase complex"/>
    <property type="evidence" value="ECO:0007669"/>
    <property type="project" value="EnsemblFungi"/>
</dbReference>
<dbReference type="InterPro" id="IPR003016">
    <property type="entry name" value="2-oxoA_DH_lipoyl-BS"/>
</dbReference>
<comment type="subcellular location">
    <subcellularLocation>
        <location evidence="1">Mitochondrion matrix</location>
    </subcellularLocation>
</comment>